<dbReference type="STRING" id="1120919.GCA_000429165_02056"/>
<sequence length="1040" mass="112918">MMIDRVIAGCLRNRRLVFAAAIALAIWGVLAWRSIAIEAYPDLGAVTVQVTTQVSGLAAEEVEQQITTPLERQLASTPGLIDSRSSSTFGLSLITLIFKDGTDVYFARQRVTEQLAQVTVPYGATPGLGPVTGPSGEIFRYTLESDRANLMQLSDIQKWIVVPALTQIPGIAAVTNFGGFIKEYQLVLNPGSLHYYGIGLNDVLTAIRNNNGNAGGGRVTRGDQSYVVRGSGLVRTLDEMGEISVTQRNGVPVFLRNLGQMQLGHQVREGILGKDSNPDTLEGIVTMLSGQNASLILQSVHAQVDSLQKQLAPMGVRIVPYIDRDVLVRATTDKVMDTVFKGVGLVVIVLVLFLGSPRSALVAAITIPLALAFVFVVMNLLGMPANLFSLGAIDFGVVVDGAIVVTEAILRIREERPNDVVEMSQVLETTGHIGRSIMFSTLIIIVAYSPLFAFQAAEGKLFRPMAFTVSFALFGALLSATMLTPALAWLAMRKPHRLFHNKPLEWLHRTYVRWLGRIVDRPQIAYLAGVVAFASVIALGATVGREFLPELDEGALWLQVQMPSGISIDKASAIASDIRRAVDEFPEISFAITQLGRNDSGTDPWTPSHIEMPVGLKPYGTWPRGETKKQFEQKLRARLRQIPGISFDISQPIEDGMNDLVGGAHSPLVLRVYGQDFRELRRIGNEIVRVLWTVPGTRDASIFQEPEIPEMNISVDRMAVARYGVAGSDVMNVVQNGIGDAAVSQLYVGDRSYNMTVRIPQADAANLQTLGRMPFTTASGSQISLNELAKITLETGESNISHENNHRQITIRVNNGDRALSQYLTEAQARITRAVRFDTSQYKLEWAGTFQEQQHAQARLTVALAIMFAVMLVLLFGEFRIFRQAALVLGVVPLATLGGLVALHLRGETLNVATAVGFIALFGVAVQNGIIMVSNINRHRANGMELRAAVLEGAGERFRPVLMTATVASVGMLPAAIATGIGTDVQRGLATVVVGGLGIATFLTLFILPTYYARIEAWAKRREDRQRTASHAGETGGSPA</sequence>
<gene>
    <name evidence="9" type="ORF">ANI02nite_12180</name>
</gene>
<keyword evidence="5 8" id="KW-0812">Transmembrane</keyword>
<evidence type="ECO:0000256" key="3">
    <source>
        <dbReference type="ARBA" id="ARBA00022448"/>
    </source>
</evidence>
<feature type="transmembrane region" description="Helical" evidence="8">
    <location>
        <begin position="433"/>
        <end position="454"/>
    </location>
</feature>
<dbReference type="SUPFAM" id="SSF82693">
    <property type="entry name" value="Multidrug efflux transporter AcrB pore domain, PN1, PN2, PC1 and PC2 subdomains"/>
    <property type="match status" value="3"/>
</dbReference>
<keyword evidence="7 8" id="KW-0472">Membrane</keyword>
<feature type="transmembrane region" description="Helical" evidence="8">
    <location>
        <begin position="860"/>
        <end position="879"/>
    </location>
</feature>
<evidence type="ECO:0000256" key="2">
    <source>
        <dbReference type="ARBA" id="ARBA00010942"/>
    </source>
</evidence>
<feature type="transmembrane region" description="Helical" evidence="8">
    <location>
        <begin position="886"/>
        <end position="906"/>
    </location>
</feature>
<dbReference type="Gene3D" id="3.30.70.1320">
    <property type="entry name" value="Multidrug efflux transporter AcrB pore domain like"/>
    <property type="match status" value="1"/>
</dbReference>
<evidence type="ECO:0000256" key="5">
    <source>
        <dbReference type="ARBA" id="ARBA00022692"/>
    </source>
</evidence>
<dbReference type="PRINTS" id="PR00702">
    <property type="entry name" value="ACRIFLAVINRP"/>
</dbReference>
<dbReference type="AlphaFoldDB" id="A0A511X8S2"/>
<proteinExistence type="inferred from homology"/>
<evidence type="ECO:0000256" key="7">
    <source>
        <dbReference type="ARBA" id="ARBA00023136"/>
    </source>
</evidence>
<evidence type="ECO:0000313" key="10">
    <source>
        <dbReference type="Proteomes" id="UP000321635"/>
    </source>
</evidence>
<evidence type="ECO:0000256" key="4">
    <source>
        <dbReference type="ARBA" id="ARBA00022475"/>
    </source>
</evidence>
<keyword evidence="3" id="KW-0813">Transport</keyword>
<feature type="transmembrane region" description="Helical" evidence="8">
    <location>
        <begin position="524"/>
        <end position="543"/>
    </location>
</feature>
<name>A0A511X8S2_9PROT</name>
<evidence type="ECO:0000256" key="8">
    <source>
        <dbReference type="SAM" id="Phobius"/>
    </source>
</evidence>
<keyword evidence="10" id="KW-1185">Reference proteome</keyword>
<dbReference type="Gene3D" id="1.20.1640.10">
    <property type="entry name" value="Multidrug efflux transporter AcrB transmembrane domain"/>
    <property type="match status" value="2"/>
</dbReference>
<feature type="transmembrane region" description="Helical" evidence="8">
    <location>
        <begin position="361"/>
        <end position="381"/>
    </location>
</feature>
<feature type="transmembrane region" description="Helical" evidence="8">
    <location>
        <begin position="338"/>
        <end position="354"/>
    </location>
</feature>
<dbReference type="EMBL" id="BJYF01000006">
    <property type="protein sequence ID" value="GEN59334.1"/>
    <property type="molecule type" value="Genomic_DNA"/>
</dbReference>
<keyword evidence="6 8" id="KW-1133">Transmembrane helix</keyword>
<dbReference type="InterPro" id="IPR027463">
    <property type="entry name" value="AcrB_DN_DC_subdom"/>
</dbReference>
<evidence type="ECO:0000313" key="9">
    <source>
        <dbReference type="EMBL" id="GEN59334.1"/>
    </source>
</evidence>
<dbReference type="PANTHER" id="PTHR32063:SF17">
    <property type="entry name" value="CATION EFFLUX SYSTEM PROTEIN"/>
    <property type="match status" value="1"/>
</dbReference>
<dbReference type="SUPFAM" id="SSF82866">
    <property type="entry name" value="Multidrug efflux transporter AcrB transmembrane domain"/>
    <property type="match status" value="2"/>
</dbReference>
<dbReference type="Gene3D" id="3.30.70.1440">
    <property type="entry name" value="Multidrug efflux transporter AcrB pore domain"/>
    <property type="match status" value="1"/>
</dbReference>
<dbReference type="GO" id="GO:0042910">
    <property type="term" value="F:xenobiotic transmembrane transporter activity"/>
    <property type="evidence" value="ECO:0007669"/>
    <property type="project" value="TreeGrafter"/>
</dbReference>
<reference evidence="9 10" key="1">
    <citation type="submission" date="2019-07" db="EMBL/GenBank/DDBJ databases">
        <title>Whole genome shotgun sequence of Acetobacter nitrogenifigens NBRC 105050.</title>
        <authorList>
            <person name="Hosoyama A."/>
            <person name="Uohara A."/>
            <person name="Ohji S."/>
            <person name="Ichikawa N."/>
        </authorList>
    </citation>
    <scope>NUCLEOTIDE SEQUENCE [LARGE SCALE GENOMIC DNA]</scope>
    <source>
        <strain evidence="9 10">NBRC 105050</strain>
    </source>
</reference>
<dbReference type="NCBIfam" id="TIGR00914">
    <property type="entry name" value="2A0601"/>
    <property type="match status" value="1"/>
</dbReference>
<comment type="similarity">
    <text evidence="2">Belongs to the resistance-nodulation-cell division (RND) (TC 2.A.6) family.</text>
</comment>
<dbReference type="InterPro" id="IPR004763">
    <property type="entry name" value="CusA-like"/>
</dbReference>
<dbReference type="Gene3D" id="3.30.70.1430">
    <property type="entry name" value="Multidrug efflux transporter AcrB pore domain"/>
    <property type="match status" value="2"/>
</dbReference>
<dbReference type="Proteomes" id="UP000321635">
    <property type="component" value="Unassembled WGS sequence"/>
</dbReference>
<keyword evidence="4" id="KW-1003">Cell membrane</keyword>
<dbReference type="InterPro" id="IPR001036">
    <property type="entry name" value="Acrflvin-R"/>
</dbReference>
<evidence type="ECO:0000256" key="1">
    <source>
        <dbReference type="ARBA" id="ARBA00004651"/>
    </source>
</evidence>
<comment type="caution">
    <text evidence="9">The sequence shown here is derived from an EMBL/GenBank/DDBJ whole genome shotgun (WGS) entry which is preliminary data.</text>
</comment>
<feature type="transmembrane region" description="Helical" evidence="8">
    <location>
        <begin position="958"/>
        <end position="977"/>
    </location>
</feature>
<feature type="transmembrane region" description="Helical" evidence="8">
    <location>
        <begin position="387"/>
        <end position="412"/>
    </location>
</feature>
<protein>
    <submittedName>
        <fullName evidence="9">Cation efflux system protein</fullName>
    </submittedName>
</protein>
<dbReference type="Gene3D" id="3.30.2090.10">
    <property type="entry name" value="Multidrug efflux transporter AcrB TolC docking domain, DN and DC subdomains"/>
    <property type="match status" value="2"/>
</dbReference>
<dbReference type="GO" id="GO:0008324">
    <property type="term" value="F:monoatomic cation transmembrane transporter activity"/>
    <property type="evidence" value="ECO:0007669"/>
    <property type="project" value="InterPro"/>
</dbReference>
<dbReference type="Pfam" id="PF00873">
    <property type="entry name" value="ACR_tran"/>
    <property type="match status" value="1"/>
</dbReference>
<dbReference type="GO" id="GO:0005886">
    <property type="term" value="C:plasma membrane"/>
    <property type="evidence" value="ECO:0007669"/>
    <property type="project" value="UniProtKB-SubCell"/>
</dbReference>
<organism evidence="9 10">
    <name type="scientific">Acetobacter nitrogenifigens DSM 23921 = NBRC 105050</name>
    <dbReference type="NCBI Taxonomy" id="1120919"/>
    <lineage>
        <taxon>Bacteria</taxon>
        <taxon>Pseudomonadati</taxon>
        <taxon>Pseudomonadota</taxon>
        <taxon>Alphaproteobacteria</taxon>
        <taxon>Acetobacterales</taxon>
        <taxon>Acetobacteraceae</taxon>
        <taxon>Acetobacter</taxon>
    </lineage>
</organism>
<feature type="transmembrane region" description="Helical" evidence="8">
    <location>
        <begin position="989"/>
        <end position="1012"/>
    </location>
</feature>
<comment type="subcellular location">
    <subcellularLocation>
        <location evidence="1">Cell membrane</location>
        <topology evidence="1">Multi-pass membrane protein</topology>
    </subcellularLocation>
</comment>
<feature type="transmembrane region" description="Helical" evidence="8">
    <location>
        <begin position="912"/>
        <end position="937"/>
    </location>
</feature>
<accession>A0A511X8S2</accession>
<evidence type="ECO:0000256" key="6">
    <source>
        <dbReference type="ARBA" id="ARBA00022989"/>
    </source>
</evidence>
<dbReference type="SUPFAM" id="SSF82714">
    <property type="entry name" value="Multidrug efflux transporter AcrB TolC docking domain, DN and DC subdomains"/>
    <property type="match status" value="2"/>
</dbReference>
<dbReference type="PANTHER" id="PTHR32063">
    <property type="match status" value="1"/>
</dbReference>
<feature type="transmembrane region" description="Helical" evidence="8">
    <location>
        <begin position="466"/>
        <end position="492"/>
    </location>
</feature>